<dbReference type="InterPro" id="IPR032567">
    <property type="entry name" value="RTL1-rel"/>
</dbReference>
<reference evidence="2" key="1">
    <citation type="journal article" date="2019" name="Sci. Rep.">
        <title>Draft genome of Tanacetum cinerariifolium, the natural source of mosquito coil.</title>
        <authorList>
            <person name="Yamashiro T."/>
            <person name="Shiraishi A."/>
            <person name="Satake H."/>
            <person name="Nakayama K."/>
        </authorList>
    </citation>
    <scope>NUCLEOTIDE SEQUENCE</scope>
</reference>
<evidence type="ECO:0000256" key="1">
    <source>
        <dbReference type="SAM" id="MobiDB-lite"/>
    </source>
</evidence>
<feature type="region of interest" description="Disordered" evidence="1">
    <location>
        <begin position="306"/>
        <end position="329"/>
    </location>
</feature>
<evidence type="ECO:0000313" key="2">
    <source>
        <dbReference type="EMBL" id="GEU30965.1"/>
    </source>
</evidence>
<keyword evidence="2" id="KW-0695">RNA-directed DNA polymerase</keyword>
<comment type="caution">
    <text evidence="2">The sequence shown here is derived from an EMBL/GenBank/DDBJ whole genome shotgun (WGS) entry which is preliminary data.</text>
</comment>
<name>A0A6L2J4T3_TANCI</name>
<gene>
    <name evidence="2" type="ORF">Tci_002943</name>
</gene>
<dbReference type="EMBL" id="BKCJ010000206">
    <property type="protein sequence ID" value="GEU30965.1"/>
    <property type="molecule type" value="Genomic_DNA"/>
</dbReference>
<dbReference type="PANTHER" id="PTHR15503">
    <property type="entry name" value="LDOC1 RELATED"/>
    <property type="match status" value="1"/>
</dbReference>
<organism evidence="2">
    <name type="scientific">Tanacetum cinerariifolium</name>
    <name type="common">Dalmatian daisy</name>
    <name type="synonym">Chrysanthemum cinerariifolium</name>
    <dbReference type="NCBI Taxonomy" id="118510"/>
    <lineage>
        <taxon>Eukaryota</taxon>
        <taxon>Viridiplantae</taxon>
        <taxon>Streptophyta</taxon>
        <taxon>Embryophyta</taxon>
        <taxon>Tracheophyta</taxon>
        <taxon>Spermatophyta</taxon>
        <taxon>Magnoliopsida</taxon>
        <taxon>eudicotyledons</taxon>
        <taxon>Gunneridae</taxon>
        <taxon>Pentapetalae</taxon>
        <taxon>asterids</taxon>
        <taxon>campanulids</taxon>
        <taxon>Asterales</taxon>
        <taxon>Asteraceae</taxon>
        <taxon>Asteroideae</taxon>
        <taxon>Anthemideae</taxon>
        <taxon>Anthemidinae</taxon>
        <taxon>Tanacetum</taxon>
    </lineage>
</organism>
<feature type="compositionally biased region" description="Acidic residues" evidence="1">
    <location>
        <begin position="34"/>
        <end position="43"/>
    </location>
</feature>
<accession>A0A6L2J4T3</accession>
<feature type="region of interest" description="Disordered" evidence="1">
    <location>
        <begin position="1"/>
        <end position="54"/>
    </location>
</feature>
<dbReference type="GO" id="GO:0003964">
    <property type="term" value="F:RNA-directed DNA polymerase activity"/>
    <property type="evidence" value="ECO:0007669"/>
    <property type="project" value="UniProtKB-KW"/>
</dbReference>
<protein>
    <submittedName>
        <fullName evidence="2">Reverse transcriptase domain-containing protein</fullName>
    </submittedName>
</protein>
<feature type="compositionally biased region" description="Basic and acidic residues" evidence="1">
    <location>
        <begin position="306"/>
        <end position="315"/>
    </location>
</feature>
<dbReference type="AlphaFoldDB" id="A0A6L2J4T3"/>
<keyword evidence="2" id="KW-0548">Nucleotidyltransferase</keyword>
<proteinExistence type="predicted"/>
<keyword evidence="2" id="KW-0808">Transferase</keyword>
<dbReference type="PANTHER" id="PTHR15503:SF45">
    <property type="entry name" value="RNA-DIRECTED DNA POLYMERASE HOMOLOG"/>
    <property type="match status" value="1"/>
</dbReference>
<sequence length="541" mass="60874">MDLVDYLSDVEEEEEPSAPTDHASPIPDSVPSSEETETFETDESAATPPSPYKSIKAHTVKYATTLIPPSPPPSPLSPLSSPLPRIPSPPLLLPSPTRRDIIPEVDMPLRKRARFTAPSHMFETEESSAAVLYFCDLENGSKETPMSDAAIKTLITQGVADVLADYEANKGSGNRHDSHDLGSGGRRPVPTARMCTYKDFINYQLLKFKGIEGVVGLTQWFEKMESVFYISSYTVENQVKSKIKKLEIEIWNLKVPGQIEKYVSGISDMIQGKVMPARPKTMQEEIELANDLMDQKVCTFAERQAENKRKLESNPRDNQAQQQPFKRKNVARAYTARPGEKKEYGGTLPLCTKCNYHHIGSCATKCNNYKRLGTVKLMERLMFWEVVSPTLTRSETLIIRGDRSESRLNIISCTKNQKYPLKGCHVFLAQITEKKAEDKSEEKRLKDVLVVRDFPKVFLEDLPGVLPTRQLDFQIDLVPGAAPVARAPYRLASSEMKNYQTNCKGFLIKALEDQVHHLVELWFCSSRRMMDCSGCVSTIES</sequence>